<proteinExistence type="predicted"/>
<reference evidence="1" key="1">
    <citation type="journal article" date="2020" name="Nature">
        <title>Giant virus diversity and host interactions through global metagenomics.</title>
        <authorList>
            <person name="Schulz F."/>
            <person name="Roux S."/>
            <person name="Paez-Espino D."/>
            <person name="Jungbluth S."/>
            <person name="Walsh D.A."/>
            <person name="Denef V.J."/>
            <person name="McMahon K.D."/>
            <person name="Konstantinidis K.T."/>
            <person name="Eloe-Fadrosh E.A."/>
            <person name="Kyrpides N.C."/>
            <person name="Woyke T."/>
        </authorList>
    </citation>
    <scope>NUCLEOTIDE SEQUENCE</scope>
    <source>
        <strain evidence="1">GVMAG-M-3300023179-116</strain>
    </source>
</reference>
<sequence length="296" mass="33372">MKNINVYLSNLNTNIDVNNNLTIKFEPPDQNIGNYDIVANINIPISSTTPFYIGISNEEISEAFTMNNDDDLIFMTEKNYFIALFDRVDYPISDSSIFFASNTSTTPNTLLVYENEIIQNINANSLNVVDYYILYIAKQIFNTAAASVLFNNTDNVINTTNVQINTGYTNTVDTTANYWGNMTSNNPHLYASTNKYPYPYSFNSSISSITSNINPCEIIYKSITKSAPERLISLPSLNDYPCVYKINLIPGDIISFKLTLKPPADQYFTVIHDPQLPATRIINPITYLIQLNFVSP</sequence>
<accession>A0A6C0E3R8</accession>
<evidence type="ECO:0008006" key="2">
    <source>
        <dbReference type="Google" id="ProtNLM"/>
    </source>
</evidence>
<protein>
    <recommendedName>
        <fullName evidence="2">CUB domain-containing protein</fullName>
    </recommendedName>
</protein>
<dbReference type="EMBL" id="MN739734">
    <property type="protein sequence ID" value="QHT23694.1"/>
    <property type="molecule type" value="Genomic_DNA"/>
</dbReference>
<organism evidence="1">
    <name type="scientific">viral metagenome</name>
    <dbReference type="NCBI Taxonomy" id="1070528"/>
    <lineage>
        <taxon>unclassified sequences</taxon>
        <taxon>metagenomes</taxon>
        <taxon>organismal metagenomes</taxon>
    </lineage>
</organism>
<dbReference type="AlphaFoldDB" id="A0A6C0E3R8"/>
<name>A0A6C0E3R8_9ZZZZ</name>
<evidence type="ECO:0000313" key="1">
    <source>
        <dbReference type="EMBL" id="QHT23694.1"/>
    </source>
</evidence>